<dbReference type="PANTHER" id="PTHR10663">
    <property type="entry name" value="GUANYL-NUCLEOTIDE EXCHANGE FACTOR"/>
    <property type="match status" value="1"/>
</dbReference>
<evidence type="ECO:0000313" key="3">
    <source>
        <dbReference type="EMBL" id="AFN83918.1"/>
    </source>
</evidence>
<accession>I6ZKS6</accession>
<dbReference type="SUPFAM" id="SSF48425">
    <property type="entry name" value="Sec7 domain"/>
    <property type="match status" value="1"/>
</dbReference>
<feature type="region of interest" description="Disordered" evidence="1">
    <location>
        <begin position="1035"/>
        <end position="1063"/>
    </location>
</feature>
<dbReference type="VEuPathDB" id="MicrosporidiaDB:EROM_101030"/>
<dbReference type="PANTHER" id="PTHR10663:SF388">
    <property type="entry name" value="GOLGI-SPECIFIC BREFELDIN A-RESISTANCE GUANINE NUCLEOTIDE EXCHANGE FACTOR 1"/>
    <property type="match status" value="1"/>
</dbReference>
<dbReference type="HOGENOM" id="CLU_287713_0_0_1"/>
<protein>
    <submittedName>
        <fullName evidence="3">ARF guanine nucleotide exchange factor</fullName>
    </submittedName>
</protein>
<dbReference type="KEGG" id="ero:EROM_101030"/>
<dbReference type="GO" id="GO:0012505">
    <property type="term" value="C:endomembrane system"/>
    <property type="evidence" value="ECO:0007669"/>
    <property type="project" value="UniProtKB-ARBA"/>
</dbReference>
<dbReference type="GO" id="GO:0005737">
    <property type="term" value="C:cytoplasm"/>
    <property type="evidence" value="ECO:0007669"/>
    <property type="project" value="UniProtKB-ARBA"/>
</dbReference>
<dbReference type="GO" id="GO:0032012">
    <property type="term" value="P:regulation of ARF protein signal transduction"/>
    <property type="evidence" value="ECO:0007669"/>
    <property type="project" value="InterPro"/>
</dbReference>
<dbReference type="PROSITE" id="PS50190">
    <property type="entry name" value="SEC7"/>
    <property type="match status" value="1"/>
</dbReference>
<feature type="domain" description="SEC7" evidence="2">
    <location>
        <begin position="302"/>
        <end position="478"/>
    </location>
</feature>
<proteinExistence type="predicted"/>
<organism evidence="3 4">
    <name type="scientific">Encephalitozoon romaleae (strain SJ-2008)</name>
    <name type="common">Microsporidian parasite</name>
    <dbReference type="NCBI Taxonomy" id="1178016"/>
    <lineage>
        <taxon>Eukaryota</taxon>
        <taxon>Fungi</taxon>
        <taxon>Fungi incertae sedis</taxon>
        <taxon>Microsporidia</taxon>
        <taxon>Unikaryonidae</taxon>
        <taxon>Encephalitozoon</taxon>
    </lineage>
</organism>
<dbReference type="SMART" id="SM00222">
    <property type="entry name" value="Sec7"/>
    <property type="match status" value="1"/>
</dbReference>
<dbReference type="RefSeq" id="XP_009265415.1">
    <property type="nucleotide sequence ID" value="XM_009267140.1"/>
</dbReference>
<dbReference type="Pfam" id="PF01369">
    <property type="entry name" value="Sec7"/>
    <property type="match status" value="1"/>
</dbReference>
<dbReference type="GO" id="GO:0016192">
    <property type="term" value="P:vesicle-mediated transport"/>
    <property type="evidence" value="ECO:0007669"/>
    <property type="project" value="UniProtKB-ARBA"/>
</dbReference>
<dbReference type="GeneID" id="20564533"/>
<dbReference type="AlphaFoldDB" id="I6ZKS6"/>
<evidence type="ECO:0000313" key="4">
    <source>
        <dbReference type="Proteomes" id="UP000010094"/>
    </source>
</evidence>
<gene>
    <name evidence="3" type="ordered locus">EROM_101030</name>
</gene>
<dbReference type="Gene3D" id="1.10.1000.11">
    <property type="entry name" value="Arf Nucleotide-binding Site Opener,domain 2"/>
    <property type="match status" value="1"/>
</dbReference>
<dbReference type="InterPro" id="IPR023394">
    <property type="entry name" value="Sec7_C_sf"/>
</dbReference>
<dbReference type="InterPro" id="IPR000904">
    <property type="entry name" value="Sec7_dom"/>
</dbReference>
<evidence type="ECO:0000259" key="2">
    <source>
        <dbReference type="PROSITE" id="PS50190"/>
    </source>
</evidence>
<evidence type="ECO:0000256" key="1">
    <source>
        <dbReference type="SAM" id="MobiDB-lite"/>
    </source>
</evidence>
<keyword evidence="4" id="KW-1185">Reference proteome</keyword>
<dbReference type="GO" id="GO:0005085">
    <property type="term" value="F:guanyl-nucleotide exchange factor activity"/>
    <property type="evidence" value="ECO:0007669"/>
    <property type="project" value="InterPro"/>
</dbReference>
<dbReference type="EMBL" id="CP003529">
    <property type="protein sequence ID" value="AFN83918.1"/>
    <property type="molecule type" value="Genomic_DNA"/>
</dbReference>
<name>I6ZKS6_ENCRO</name>
<dbReference type="Proteomes" id="UP000010094">
    <property type="component" value="Chromosome X"/>
</dbReference>
<reference evidence="3 4" key="1">
    <citation type="journal article" date="2012" name="Proc. Natl. Acad. Sci. U.S.A.">
        <title>Gain and loss of multiple functionally related, horizontally transferred genes in the reduced genomes of two microsporidian parasites.</title>
        <authorList>
            <person name="Pombert J.-F."/>
            <person name="Selman M."/>
            <person name="Burki F."/>
            <person name="Bardell F.T."/>
            <person name="Farinelli L."/>
            <person name="Solter L.F."/>
            <person name="Whitman D.W."/>
            <person name="Weiss L.M."/>
            <person name="Corradi N."/>
            <person name="Keeling P.J."/>
        </authorList>
    </citation>
    <scope>NUCLEOTIDE SEQUENCE [LARGE SCALE GENOMIC DNA]</scope>
    <source>
        <strain evidence="3 4">SJ-2008</strain>
    </source>
</reference>
<sequence>MNEHKQKLREVQILLHRLFGTSNKEIRRILDELPSSPTSEGILDIFRLLFSLGKYSNREMLCFLDAFQRFVSACHVDIGSVGSKIVDLKFTPSEKDTDAAILKYFEVINTMAENISQESSRSVFIRYMFILSHNVVSKGAQGEVLERFKVFLEKKKEFLRLFADRKMYKDIGCTEDLIANFCDLFNDEEMVGVALECISLRGFAINRTRSRYLFQMYYHELPRWYITGLHDSLIPYLYYVFDRIGIYRNVSEEVYKELSGQEIIRAMDEDMKGEVSSEECDILTNNLGHRSVMQNGRMTGVREDIRKFNKTGCLEHMFEKYGKQMSLELLRYFEETDLKKLGAFLCKLKNEAYLRIFADTFDFFDMAVLDGLRMFLLSFYLSAEGQVIHRVIEVYADKYYLDNAGRCTFMDIDKDNKTKEFVFNLSFSFLVLNTKFHNPNVKAKPTFKDYMKDFTAEEIPLSFRMEYLESMYQSIKKKPLEFPVKNQAGRNHYKVFKKICRRLGEMAGENIPGMENNSFLGPELPEDVKICTSCKMEAHRKLFSVNFRRFLLLDPKPFYEICNKLSMIHPFEEYLEVHKEDTLKFIESFIYYFRMKGNASLYATLLDVLSKIDKQRSGSVLSDFGISFLKNSPGKDRIQQQYRDAYRKLSNAEICDLSLLCDGLRIFLSREMPDGSHSEEDVSLQRRKQKSAGFVRSMVVDILKKNITKVEDISMLDDESVASLLRKCVDIGNKEKFHHISRFSTDENLLSLFRWVLEESPKFIDNDILEVFKRIPIFNENGFRCVLLLQNNGFDMFDFVVTVKYESIVCRAINAQEWEDGEQPDQSRLEFSVKDTLECYAIEERYEESLQNPSNLFHFCMSSSSVLNQSKVRLIHKSRCPLKEEIFGAEEMDKRLIYLIKKADVMNSKDIANYVLWIVNLLSSSLPLLSKFFLRNFGLLLTLKNQVMANNFIKIFCSRVSKAMSGSELCCSCGYSLLNDVEKLIEMLRKYDLASEKDFEFYFNGKYEMIKSGGIKVDDKDVVLVRVEKNENDIDESNKDTLDTGKGDVKEKTDIETKPDFHL</sequence>
<dbReference type="InterPro" id="IPR035999">
    <property type="entry name" value="Sec7_dom_sf"/>
</dbReference>
<dbReference type="OrthoDB" id="430364at2759"/>